<organism evidence="12 13">
    <name type="scientific">Brachybacterium faecium (strain ATCC 43885 / DSM 4810 / JCM 11609 / LMG 19847 / NBRC 14762 / NCIMB 9860 / 6-10)</name>
    <dbReference type="NCBI Taxonomy" id="446465"/>
    <lineage>
        <taxon>Bacteria</taxon>
        <taxon>Bacillati</taxon>
        <taxon>Actinomycetota</taxon>
        <taxon>Actinomycetes</taxon>
        <taxon>Micrococcales</taxon>
        <taxon>Dermabacteraceae</taxon>
        <taxon>Brachybacterium</taxon>
    </lineage>
</organism>
<feature type="domain" description="PASTA" evidence="11">
    <location>
        <begin position="460"/>
        <end position="525"/>
    </location>
</feature>
<dbReference type="Proteomes" id="UP000001919">
    <property type="component" value="Chromosome"/>
</dbReference>
<keyword evidence="13" id="KW-1185">Reference proteome</keyword>
<feature type="domain" description="PASTA" evidence="11">
    <location>
        <begin position="659"/>
        <end position="723"/>
    </location>
</feature>
<name>C7MCF3_BRAFD</name>
<evidence type="ECO:0000259" key="11">
    <source>
        <dbReference type="PROSITE" id="PS51178"/>
    </source>
</evidence>
<comment type="catalytic activity">
    <reaction evidence="8">
        <text>L-seryl-[protein] + ATP = O-phospho-L-seryl-[protein] + ADP + H(+)</text>
        <dbReference type="Rhea" id="RHEA:17989"/>
        <dbReference type="Rhea" id="RHEA-COMP:9863"/>
        <dbReference type="Rhea" id="RHEA-COMP:11604"/>
        <dbReference type="ChEBI" id="CHEBI:15378"/>
        <dbReference type="ChEBI" id="CHEBI:29999"/>
        <dbReference type="ChEBI" id="CHEBI:30616"/>
        <dbReference type="ChEBI" id="CHEBI:83421"/>
        <dbReference type="ChEBI" id="CHEBI:456216"/>
        <dbReference type="EC" id="2.7.11.1"/>
    </reaction>
</comment>
<dbReference type="PROSITE" id="PS50011">
    <property type="entry name" value="PROTEIN_KINASE_DOM"/>
    <property type="match status" value="1"/>
</dbReference>
<dbReference type="Gene3D" id="3.30.200.20">
    <property type="entry name" value="Phosphorylase Kinase, domain 1"/>
    <property type="match status" value="1"/>
</dbReference>
<dbReference type="HOGENOM" id="CLU_000288_135_2_11"/>
<dbReference type="AlphaFoldDB" id="C7MCF3"/>
<keyword evidence="6" id="KW-0067">ATP-binding</keyword>
<reference evidence="12 13" key="1">
    <citation type="journal article" date="2009" name="Stand. Genomic Sci.">
        <title>Complete genome sequence of Brachybacterium faecium type strain (Schefferle 6-10).</title>
        <authorList>
            <person name="Lapidus A."/>
            <person name="Pukall R."/>
            <person name="Labuttii K."/>
            <person name="Copeland A."/>
            <person name="Del Rio T.G."/>
            <person name="Nolan M."/>
            <person name="Chen F."/>
            <person name="Lucas S."/>
            <person name="Tice H."/>
            <person name="Cheng J.F."/>
            <person name="Bruce D."/>
            <person name="Goodwin L."/>
            <person name="Pitluck S."/>
            <person name="Rohde M."/>
            <person name="Goker M."/>
            <person name="Pati A."/>
            <person name="Ivanova N."/>
            <person name="Mavrommatis K."/>
            <person name="Chen A."/>
            <person name="Palaniappan K."/>
            <person name="D'haeseleer P."/>
            <person name="Chain P."/>
            <person name="Bristow J."/>
            <person name="Eisen J.A."/>
            <person name="Markowitz V."/>
            <person name="Hugenholtz P."/>
            <person name="Kyrpides N.C."/>
            <person name="Klenk H.P."/>
        </authorList>
    </citation>
    <scope>NUCLEOTIDE SEQUENCE [LARGE SCALE GENOMIC DNA]</scope>
    <source>
        <strain evidence="13">ATCC 43885 / DSM 4810 / JCM 11609 / LMG 19847 / NBRC 14762 / NCIMB 9860 / 6-10</strain>
    </source>
</reference>
<dbReference type="PROSITE" id="PS51178">
    <property type="entry name" value="PASTA"/>
    <property type="match status" value="4"/>
</dbReference>
<dbReference type="GO" id="GO:0045717">
    <property type="term" value="P:negative regulation of fatty acid biosynthetic process"/>
    <property type="evidence" value="ECO:0007669"/>
    <property type="project" value="UniProtKB-ARBA"/>
</dbReference>
<evidence type="ECO:0000256" key="5">
    <source>
        <dbReference type="ARBA" id="ARBA00022777"/>
    </source>
</evidence>
<dbReference type="CDD" id="cd06577">
    <property type="entry name" value="PASTA_pknB"/>
    <property type="match status" value="4"/>
</dbReference>
<dbReference type="EMBL" id="CP001643">
    <property type="protein sequence ID" value="ACU85260.1"/>
    <property type="molecule type" value="Genomic_DNA"/>
</dbReference>
<evidence type="ECO:0000256" key="7">
    <source>
        <dbReference type="ARBA" id="ARBA00047899"/>
    </source>
</evidence>
<dbReference type="FunFam" id="3.30.200.20:FF:000035">
    <property type="entry name" value="Serine/threonine protein kinase Stk1"/>
    <property type="match status" value="1"/>
</dbReference>
<dbReference type="InterPro" id="IPR000719">
    <property type="entry name" value="Prot_kinase_dom"/>
</dbReference>
<dbReference type="GO" id="GO:0004674">
    <property type="term" value="F:protein serine/threonine kinase activity"/>
    <property type="evidence" value="ECO:0007669"/>
    <property type="project" value="UniProtKB-KW"/>
</dbReference>
<evidence type="ECO:0000256" key="6">
    <source>
        <dbReference type="ARBA" id="ARBA00022840"/>
    </source>
</evidence>
<dbReference type="EC" id="2.7.11.1" evidence="1"/>
<dbReference type="InterPro" id="IPR008271">
    <property type="entry name" value="Ser/Thr_kinase_AS"/>
</dbReference>
<feature type="compositionally biased region" description="Low complexity" evidence="9">
    <location>
        <begin position="325"/>
        <end position="339"/>
    </location>
</feature>
<evidence type="ECO:0000256" key="8">
    <source>
        <dbReference type="ARBA" id="ARBA00048679"/>
    </source>
</evidence>
<feature type="region of interest" description="Disordered" evidence="9">
    <location>
        <begin position="284"/>
        <end position="426"/>
    </location>
</feature>
<dbReference type="Gene3D" id="3.30.10.20">
    <property type="match status" value="4"/>
</dbReference>
<evidence type="ECO:0000256" key="3">
    <source>
        <dbReference type="ARBA" id="ARBA00022679"/>
    </source>
</evidence>
<dbReference type="PROSITE" id="PS00108">
    <property type="entry name" value="PROTEIN_KINASE_ST"/>
    <property type="match status" value="1"/>
</dbReference>
<dbReference type="PANTHER" id="PTHR43289:SF34">
    <property type="entry name" value="SERINE_THREONINE-PROTEIN KINASE YBDM-RELATED"/>
    <property type="match status" value="1"/>
</dbReference>
<protein>
    <recommendedName>
        <fullName evidence="1">non-specific serine/threonine protein kinase</fullName>
        <ecNumber evidence="1">2.7.11.1</ecNumber>
    </recommendedName>
</protein>
<dbReference type="InterPro" id="IPR005543">
    <property type="entry name" value="PASTA_dom"/>
</dbReference>
<dbReference type="InterPro" id="IPR011009">
    <property type="entry name" value="Kinase-like_dom_sf"/>
</dbReference>
<dbReference type="GO" id="GO:0005524">
    <property type="term" value="F:ATP binding"/>
    <property type="evidence" value="ECO:0007669"/>
    <property type="project" value="UniProtKB-KW"/>
</dbReference>
<dbReference type="KEGG" id="bfa:Bfae_14290"/>
<keyword evidence="2 12" id="KW-0723">Serine/threonine-protein kinase</keyword>
<dbReference type="CDD" id="cd14014">
    <property type="entry name" value="STKc_PknB_like"/>
    <property type="match status" value="1"/>
</dbReference>
<gene>
    <name evidence="12" type="ordered locus">Bfae_14290</name>
</gene>
<sequence length="723" mass="76687">MSAATSTSPGISLLLDDRYRVEEPIARGGMATVHRGHDQRLDRVVALKIMHPHLAMDEDFRRRFGREARSAARLAHRNVVGVFDQGEDEDRIYLAMELVEGETLRARLVAQERLTVRETLEVTAQVLEALVAAHEAGIVHRDIKPENILIDRSDVVKVADFGLARAVGSQNSSASASLLGTVAYISPEVVTRGHSDERSDLYSLGVVLFEMLTGRQPFVGEQPVHIAFQHVHEDIPAPSTLVSGVPRQLDSLVTWAAARPVEQRPATAEDLLRAVRELTETLPAAVLDSRPRPREDADTSDVPRLTTSLDEVASELGHGPRSFPAGLLAGSAAGSAASGELPPEDPAQGPRSDADADADHERDAGPDGGRDADPGGDDPDARTASATAQDAPAQPSAGEDEETPREVVMRSPRTPHGRHLVQGARRRSRPMALLALLSLLAALVVGGWTGADWYLNTGPGADRTIPLVTGTPLADAEAALTSSDLAVSTEERFDDTVPAGHVIAVSPSTGTTVKKSADVHLVVSKGEQTFPVPDLVGTELEDAREEVEELGLELVEDDPEHSETVAEGEIISQSAAADALPEGGEVHVVVSQGRQPITVTDQRGNSGDAARSALESAGFQVASSQAHSGSVPRGAVISQDPASGTLFRGDTVTLVTSLGPEMVKVPDVFRAPEDEAKATLESAGFSVEVVHDKGEPMFDLVYEQSATAGEELEKGSTITLKVF</sequence>
<evidence type="ECO:0000313" key="13">
    <source>
        <dbReference type="Proteomes" id="UP000001919"/>
    </source>
</evidence>
<evidence type="ECO:0000256" key="9">
    <source>
        <dbReference type="SAM" id="MobiDB-lite"/>
    </source>
</evidence>
<accession>C7MCF3</accession>
<dbReference type="FunFam" id="1.10.510.10:FF:000021">
    <property type="entry name" value="Serine/threonine protein kinase"/>
    <property type="match status" value="1"/>
</dbReference>
<dbReference type="SUPFAM" id="SSF56112">
    <property type="entry name" value="Protein kinase-like (PK-like)"/>
    <property type="match status" value="1"/>
</dbReference>
<dbReference type="PATRIC" id="fig|446465.5.peg.1422"/>
<dbReference type="Gene3D" id="1.10.510.10">
    <property type="entry name" value="Transferase(Phosphotransferase) domain 1"/>
    <property type="match status" value="1"/>
</dbReference>
<proteinExistence type="predicted"/>
<evidence type="ECO:0000256" key="1">
    <source>
        <dbReference type="ARBA" id="ARBA00012513"/>
    </source>
</evidence>
<evidence type="ECO:0000256" key="2">
    <source>
        <dbReference type="ARBA" id="ARBA00022527"/>
    </source>
</evidence>
<dbReference type="Pfam" id="PF00069">
    <property type="entry name" value="Pkinase"/>
    <property type="match status" value="1"/>
</dbReference>
<feature type="domain" description="PASTA" evidence="11">
    <location>
        <begin position="526"/>
        <end position="592"/>
    </location>
</feature>
<evidence type="ECO:0000259" key="10">
    <source>
        <dbReference type="PROSITE" id="PS50011"/>
    </source>
</evidence>
<dbReference type="OrthoDB" id="9762169at2"/>
<dbReference type="eggNOG" id="COG2815">
    <property type="taxonomic scope" value="Bacteria"/>
</dbReference>
<evidence type="ECO:0000313" key="12">
    <source>
        <dbReference type="EMBL" id="ACU85260.1"/>
    </source>
</evidence>
<feature type="compositionally biased region" description="Basic and acidic residues" evidence="9">
    <location>
        <begin position="352"/>
        <end position="373"/>
    </location>
</feature>
<feature type="compositionally biased region" description="Basic residues" evidence="9">
    <location>
        <begin position="413"/>
        <end position="426"/>
    </location>
</feature>
<dbReference type="Pfam" id="PF03793">
    <property type="entry name" value="PASTA"/>
    <property type="match status" value="4"/>
</dbReference>
<feature type="domain" description="PASTA" evidence="11">
    <location>
        <begin position="593"/>
        <end position="658"/>
    </location>
</feature>
<comment type="catalytic activity">
    <reaction evidence="7">
        <text>L-threonyl-[protein] + ATP = O-phospho-L-threonyl-[protein] + ADP + H(+)</text>
        <dbReference type="Rhea" id="RHEA:46608"/>
        <dbReference type="Rhea" id="RHEA-COMP:11060"/>
        <dbReference type="Rhea" id="RHEA-COMP:11605"/>
        <dbReference type="ChEBI" id="CHEBI:15378"/>
        <dbReference type="ChEBI" id="CHEBI:30013"/>
        <dbReference type="ChEBI" id="CHEBI:30616"/>
        <dbReference type="ChEBI" id="CHEBI:61977"/>
        <dbReference type="ChEBI" id="CHEBI:456216"/>
        <dbReference type="EC" id="2.7.11.1"/>
    </reaction>
</comment>
<feature type="domain" description="Protein kinase" evidence="10">
    <location>
        <begin position="19"/>
        <end position="282"/>
    </location>
</feature>
<dbReference type="STRING" id="446465.Bfae_14290"/>
<evidence type="ECO:0000256" key="4">
    <source>
        <dbReference type="ARBA" id="ARBA00022741"/>
    </source>
</evidence>
<dbReference type="PANTHER" id="PTHR43289">
    <property type="entry name" value="MITOGEN-ACTIVATED PROTEIN KINASE KINASE KINASE 20-RELATED"/>
    <property type="match status" value="1"/>
</dbReference>
<dbReference type="SMART" id="SM00740">
    <property type="entry name" value="PASTA"/>
    <property type="match status" value="4"/>
</dbReference>
<keyword evidence="4" id="KW-0547">Nucleotide-binding</keyword>
<keyword evidence="3" id="KW-0808">Transferase</keyword>
<keyword evidence="5 12" id="KW-0418">Kinase</keyword>
<dbReference type="SMART" id="SM00220">
    <property type="entry name" value="S_TKc"/>
    <property type="match status" value="1"/>
</dbReference>
<dbReference type="eggNOG" id="COG0515">
    <property type="taxonomic scope" value="Bacteria"/>
</dbReference>